<comment type="subunit">
    <text evidence="5">Monomer.</text>
</comment>
<dbReference type="InterPro" id="IPR008183">
    <property type="entry name" value="Aldose_1/G6P_1-epimerase"/>
</dbReference>
<keyword evidence="13" id="KW-1185">Reference proteome</keyword>
<evidence type="ECO:0000256" key="7">
    <source>
        <dbReference type="ARBA" id="ARBA00014165"/>
    </source>
</evidence>
<dbReference type="EMBL" id="JACAGK010000001">
    <property type="protein sequence ID" value="MDM1046757.1"/>
    <property type="molecule type" value="Genomic_DNA"/>
</dbReference>
<evidence type="ECO:0000256" key="9">
    <source>
        <dbReference type="ARBA" id="ARBA00023235"/>
    </source>
</evidence>
<evidence type="ECO:0000313" key="12">
    <source>
        <dbReference type="EMBL" id="MDM1046757.1"/>
    </source>
</evidence>
<name>A0ABT7NHT9_9SPHI</name>
<evidence type="ECO:0000256" key="8">
    <source>
        <dbReference type="ARBA" id="ARBA00022837"/>
    </source>
</evidence>
<reference evidence="12" key="1">
    <citation type="submission" date="2020-06" db="EMBL/GenBank/DDBJ databases">
        <authorList>
            <person name="Dong N."/>
        </authorList>
    </citation>
    <scope>NUCLEOTIDE SEQUENCE</scope>
    <source>
        <strain evidence="12">R1692</strain>
    </source>
</reference>
<dbReference type="InterPro" id="IPR014718">
    <property type="entry name" value="GH-type_carb-bd"/>
</dbReference>
<evidence type="ECO:0000313" key="13">
    <source>
        <dbReference type="Proteomes" id="UP001170954"/>
    </source>
</evidence>
<dbReference type="NCBIfam" id="NF008277">
    <property type="entry name" value="PRK11055.1"/>
    <property type="match status" value="1"/>
</dbReference>
<dbReference type="SUPFAM" id="SSF74650">
    <property type="entry name" value="Galactose mutarotase-like"/>
    <property type="match status" value="1"/>
</dbReference>
<keyword evidence="9 11" id="KW-0413">Isomerase</keyword>
<dbReference type="PANTHER" id="PTHR10091">
    <property type="entry name" value="ALDOSE-1-EPIMERASE"/>
    <property type="match status" value="1"/>
</dbReference>
<reference evidence="12" key="2">
    <citation type="journal article" date="2022" name="Sci. Total Environ.">
        <title>Prevalence, transmission, and molecular epidemiology of tet(X)-positive bacteria among humans, animals, and environmental niches in China: An epidemiological, and genomic-based study.</title>
        <authorList>
            <person name="Dong N."/>
            <person name="Zeng Y."/>
            <person name="Cai C."/>
            <person name="Sun C."/>
            <person name="Lu J."/>
            <person name="Liu C."/>
            <person name="Zhou H."/>
            <person name="Sun Q."/>
            <person name="Shu L."/>
            <person name="Wang H."/>
            <person name="Wang Y."/>
            <person name="Wang S."/>
            <person name="Wu C."/>
            <person name="Chan E.W."/>
            <person name="Chen G."/>
            <person name="Shen Z."/>
            <person name="Chen S."/>
            <person name="Zhang R."/>
        </authorList>
    </citation>
    <scope>NUCLEOTIDE SEQUENCE</scope>
    <source>
        <strain evidence="12">R1692</strain>
    </source>
</reference>
<evidence type="ECO:0000256" key="3">
    <source>
        <dbReference type="ARBA" id="ARBA00005028"/>
    </source>
</evidence>
<dbReference type="Gene3D" id="2.70.98.10">
    <property type="match status" value="1"/>
</dbReference>
<evidence type="ECO:0000256" key="6">
    <source>
        <dbReference type="ARBA" id="ARBA00013185"/>
    </source>
</evidence>
<evidence type="ECO:0000256" key="1">
    <source>
        <dbReference type="ARBA" id="ARBA00001614"/>
    </source>
</evidence>
<dbReference type="InterPro" id="IPR015443">
    <property type="entry name" value="Aldose_1-epimerase"/>
</dbReference>
<evidence type="ECO:0000256" key="11">
    <source>
        <dbReference type="PIRNR" id="PIRNR005096"/>
    </source>
</evidence>
<dbReference type="InterPro" id="IPR011013">
    <property type="entry name" value="Gal_mutarotase_sf_dom"/>
</dbReference>
<dbReference type="RefSeq" id="WP_286650115.1">
    <property type="nucleotide sequence ID" value="NZ_JACAGK010000001.1"/>
</dbReference>
<sequence length="388" mass="42264">MNKKLINLILGCTLLVLLSCQQGTKQDKTSPSPTASKELVDSAQFNEDIDGKAARLFILKNAQGATAYLTNFGARLVGLVVPNKDGAMTDVVLGFSKASLYNVPEEPYFGPIVGPFANRIANGKFSIDGEQYTTPTNNGKNTLHGGFKGLHFANWEAKQTDEKSVVFSHTLPDRYEGFPGNIKIEVTYSLSDHDELTIAYHATTDKKTVINLTNHAYFNLNGEGSGSILNHQLTLFADQMTPVDSTLIPTGAIISVKGTPFDFTSAKSIGKDIEVANEQLTFGKGYDHNFVLNGTEVDGLNHAAKVVGDQSGIVMDIYTEEPGIQFYSGNFMAEKVTLKNGNKDSFRTGFCLEPQHFPDSPNQSNFPSTILNPGETYSTKSVYKFSVQ</sequence>
<evidence type="ECO:0000256" key="2">
    <source>
        <dbReference type="ARBA" id="ARBA00001913"/>
    </source>
</evidence>
<dbReference type="CDD" id="cd09019">
    <property type="entry name" value="galactose_mutarotase_like"/>
    <property type="match status" value="1"/>
</dbReference>
<evidence type="ECO:0000256" key="5">
    <source>
        <dbReference type="ARBA" id="ARBA00011245"/>
    </source>
</evidence>
<dbReference type="Pfam" id="PF01263">
    <property type="entry name" value="Aldose_epim"/>
    <property type="match status" value="1"/>
</dbReference>
<proteinExistence type="inferred from homology"/>
<gene>
    <name evidence="12" type="ORF">HX018_00640</name>
</gene>
<comment type="catalytic activity">
    <reaction evidence="1 11">
        <text>alpha-D-glucose = beta-D-glucose</text>
        <dbReference type="Rhea" id="RHEA:10264"/>
        <dbReference type="ChEBI" id="CHEBI:15903"/>
        <dbReference type="ChEBI" id="CHEBI:17925"/>
        <dbReference type="EC" id="5.1.3.3"/>
    </reaction>
</comment>
<comment type="caution">
    <text evidence="12">The sequence shown here is derived from an EMBL/GenBank/DDBJ whole genome shotgun (WGS) entry which is preliminary data.</text>
</comment>
<dbReference type="InterPro" id="IPR018052">
    <property type="entry name" value="Ald1_epimerase_CS"/>
</dbReference>
<comment type="pathway">
    <text evidence="3 11">Carbohydrate metabolism; hexose metabolism.</text>
</comment>
<evidence type="ECO:0000256" key="10">
    <source>
        <dbReference type="ARBA" id="ARBA00023277"/>
    </source>
</evidence>
<keyword evidence="8" id="KW-0106">Calcium</keyword>
<dbReference type="EC" id="5.1.3.3" evidence="6 11"/>
<dbReference type="PROSITE" id="PS00545">
    <property type="entry name" value="ALDOSE_1_EPIMERASE"/>
    <property type="match status" value="1"/>
</dbReference>
<keyword evidence="10 11" id="KW-0119">Carbohydrate metabolism</keyword>
<comment type="cofactor">
    <cofactor evidence="2">
        <name>Ca(2+)</name>
        <dbReference type="ChEBI" id="CHEBI:29108"/>
    </cofactor>
</comment>
<comment type="similarity">
    <text evidence="4 11">Belongs to the aldose epimerase family.</text>
</comment>
<protein>
    <recommendedName>
        <fullName evidence="7 11">Aldose 1-epimerase</fullName>
        <ecNumber evidence="6 11">5.1.3.3</ecNumber>
    </recommendedName>
</protein>
<dbReference type="PROSITE" id="PS51257">
    <property type="entry name" value="PROKAR_LIPOPROTEIN"/>
    <property type="match status" value="1"/>
</dbReference>
<dbReference type="InterPro" id="IPR047215">
    <property type="entry name" value="Galactose_mutarotase-like"/>
</dbReference>
<accession>A0ABT7NHT9</accession>
<organism evidence="12 13">
    <name type="scientific">Sphingobacterium hotanense</name>
    <dbReference type="NCBI Taxonomy" id="649196"/>
    <lineage>
        <taxon>Bacteria</taxon>
        <taxon>Pseudomonadati</taxon>
        <taxon>Bacteroidota</taxon>
        <taxon>Sphingobacteriia</taxon>
        <taxon>Sphingobacteriales</taxon>
        <taxon>Sphingobacteriaceae</taxon>
        <taxon>Sphingobacterium</taxon>
    </lineage>
</organism>
<dbReference type="PIRSF" id="PIRSF005096">
    <property type="entry name" value="GALM"/>
    <property type="match status" value="1"/>
</dbReference>
<dbReference type="PANTHER" id="PTHR10091:SF0">
    <property type="entry name" value="GALACTOSE MUTAROTASE"/>
    <property type="match status" value="1"/>
</dbReference>
<dbReference type="Proteomes" id="UP001170954">
    <property type="component" value="Unassembled WGS sequence"/>
</dbReference>
<evidence type="ECO:0000256" key="4">
    <source>
        <dbReference type="ARBA" id="ARBA00006206"/>
    </source>
</evidence>